<name>A0A699GMX6_TANCI</name>
<sequence length="165" mass="19005">MAREFNKNLIEMMETSMIIVVTTCRVSQYRDLQLSPSVATYYYFSLDILEVEQSQAEFSCEATITNVNGTRNWFYISCIECTKMVKENGGVWKCMDLIDALTQRECPELVCKLGISNPQQIPPKVLAVEGRKHMFQFHFSTYSKIGVVDFTLDDMLMNLLVLKEN</sequence>
<dbReference type="EMBL" id="BKCJ010016974">
    <property type="protein sequence ID" value="GEV19419.1"/>
    <property type="molecule type" value="Genomic_DNA"/>
</dbReference>
<comment type="caution">
    <text evidence="1">The sequence shown here is derived from an EMBL/GenBank/DDBJ whole genome shotgun (WGS) entry which is preliminary data.</text>
</comment>
<gene>
    <name evidence="1" type="ORF">Tci_091396</name>
</gene>
<proteinExistence type="predicted"/>
<reference evidence="1" key="1">
    <citation type="journal article" date="2019" name="Sci. Rep.">
        <title>Draft genome of Tanacetum cinerariifolium, the natural source of mosquito coil.</title>
        <authorList>
            <person name="Yamashiro T."/>
            <person name="Shiraishi A."/>
            <person name="Satake H."/>
            <person name="Nakayama K."/>
        </authorList>
    </citation>
    <scope>NUCLEOTIDE SEQUENCE</scope>
</reference>
<accession>A0A699GMX6</accession>
<protein>
    <submittedName>
        <fullName evidence="1">Uncharacterized protein</fullName>
    </submittedName>
</protein>
<dbReference type="AlphaFoldDB" id="A0A699GMX6"/>
<evidence type="ECO:0000313" key="1">
    <source>
        <dbReference type="EMBL" id="GEV19419.1"/>
    </source>
</evidence>
<dbReference type="InterPro" id="IPR012340">
    <property type="entry name" value="NA-bd_OB-fold"/>
</dbReference>
<organism evidence="1">
    <name type="scientific">Tanacetum cinerariifolium</name>
    <name type="common">Dalmatian daisy</name>
    <name type="synonym">Chrysanthemum cinerariifolium</name>
    <dbReference type="NCBI Taxonomy" id="118510"/>
    <lineage>
        <taxon>Eukaryota</taxon>
        <taxon>Viridiplantae</taxon>
        <taxon>Streptophyta</taxon>
        <taxon>Embryophyta</taxon>
        <taxon>Tracheophyta</taxon>
        <taxon>Spermatophyta</taxon>
        <taxon>Magnoliopsida</taxon>
        <taxon>eudicotyledons</taxon>
        <taxon>Gunneridae</taxon>
        <taxon>Pentapetalae</taxon>
        <taxon>asterids</taxon>
        <taxon>campanulids</taxon>
        <taxon>Asterales</taxon>
        <taxon>Asteraceae</taxon>
        <taxon>Asteroideae</taxon>
        <taxon>Anthemideae</taxon>
        <taxon>Anthemidinae</taxon>
        <taxon>Tanacetum</taxon>
    </lineage>
</organism>
<dbReference type="Gene3D" id="2.40.50.140">
    <property type="entry name" value="Nucleic acid-binding proteins"/>
    <property type="match status" value="1"/>
</dbReference>